<organism evidence="2 3">
    <name type="scientific">Zavarzinia aquatilis</name>
    <dbReference type="NCBI Taxonomy" id="2211142"/>
    <lineage>
        <taxon>Bacteria</taxon>
        <taxon>Pseudomonadati</taxon>
        <taxon>Pseudomonadota</taxon>
        <taxon>Alphaproteobacteria</taxon>
        <taxon>Rhodospirillales</taxon>
        <taxon>Zavarziniaceae</taxon>
        <taxon>Zavarzinia</taxon>
    </lineage>
</organism>
<reference evidence="2 3" key="1">
    <citation type="submission" date="2018-05" db="EMBL/GenBank/DDBJ databases">
        <title>Zavarzinia sp. HR-AS.</title>
        <authorList>
            <person name="Lee Y."/>
            <person name="Jeon C.O."/>
        </authorList>
    </citation>
    <scope>NUCLEOTIDE SEQUENCE [LARGE SCALE GENOMIC DNA]</scope>
    <source>
        <strain evidence="2 3">HR-AS</strain>
    </source>
</reference>
<dbReference type="PANTHER" id="PTHR47199:SF2">
    <property type="entry name" value="PHOTOSYSTEM II STABILITY_ASSEMBLY FACTOR HCF136, CHLOROPLASTIC"/>
    <property type="match status" value="1"/>
</dbReference>
<dbReference type="SUPFAM" id="SSF110296">
    <property type="entry name" value="Oligoxyloglucan reducing end-specific cellobiohydrolase"/>
    <property type="match status" value="1"/>
</dbReference>
<comment type="caution">
    <text evidence="2">The sequence shown here is derived from an EMBL/GenBank/DDBJ whole genome shotgun (WGS) entry which is preliminary data.</text>
</comment>
<dbReference type="Proteomes" id="UP000245461">
    <property type="component" value="Unassembled WGS sequence"/>
</dbReference>
<dbReference type="EMBL" id="QGLE01000009">
    <property type="protein sequence ID" value="PWR20304.1"/>
    <property type="molecule type" value="Genomic_DNA"/>
</dbReference>
<feature type="signal peptide" evidence="1">
    <location>
        <begin position="1"/>
        <end position="21"/>
    </location>
</feature>
<sequence length="318" mass="32249">MKTAQALGLLAILAGVSPAAAGGTGEFSPVLQGTAHEAMFCLAADGDSMLAVGAPNLVFASTDKGATWRPEPAIATDAALFGCRLKHGVGLIVGQRGTTFRAVGGSWSAVKPVTDARLFAVDLNAAGLAVAVGAFGTMLVSTDSGQTWAPVAFDWSATNGEGFQPHLYGVAVAVDGTITVVGEFETVLRSTDRGASWSVVHGGKASLFDVNLSEDGVGYAVGQNGRVLRTTDGGASWRVVPSGTATNLLGVGRSREGSVVVTGLRGMLVGSDAADRFTSVTPGDVATGWYQPVVSLGGGRWLVAGNDGRIVRLSADGQ</sequence>
<keyword evidence="3" id="KW-1185">Reference proteome</keyword>
<dbReference type="RefSeq" id="WP_109906978.1">
    <property type="nucleotide sequence ID" value="NZ_QGLE01000009.1"/>
</dbReference>
<proteinExistence type="predicted"/>
<dbReference type="PANTHER" id="PTHR47199">
    <property type="entry name" value="PHOTOSYSTEM II STABILITY/ASSEMBLY FACTOR HCF136, CHLOROPLASTIC"/>
    <property type="match status" value="1"/>
</dbReference>
<gene>
    <name evidence="2" type="ORF">DKG74_14955</name>
</gene>
<evidence type="ECO:0000313" key="2">
    <source>
        <dbReference type="EMBL" id="PWR20304.1"/>
    </source>
</evidence>
<feature type="chain" id="PRO_5016425485" evidence="1">
    <location>
        <begin position="22"/>
        <end position="318"/>
    </location>
</feature>
<protein>
    <submittedName>
        <fullName evidence="2">Photosystem II stability/assembly factor-like protein</fullName>
    </submittedName>
</protein>
<keyword evidence="1" id="KW-0732">Signal</keyword>
<name>A0A317E1K4_9PROT</name>
<dbReference type="OrthoDB" id="9764804at2"/>
<evidence type="ECO:0000313" key="3">
    <source>
        <dbReference type="Proteomes" id="UP000245461"/>
    </source>
</evidence>
<evidence type="ECO:0000256" key="1">
    <source>
        <dbReference type="SAM" id="SignalP"/>
    </source>
</evidence>
<accession>A0A317E1K4</accession>
<dbReference type="AlphaFoldDB" id="A0A317E1K4"/>
<dbReference type="InterPro" id="IPR015943">
    <property type="entry name" value="WD40/YVTN_repeat-like_dom_sf"/>
</dbReference>
<dbReference type="Gene3D" id="2.130.10.10">
    <property type="entry name" value="YVTN repeat-like/Quinoprotein amine dehydrogenase"/>
    <property type="match status" value="1"/>
</dbReference>